<dbReference type="SUPFAM" id="SSF81321">
    <property type="entry name" value="Family A G protein-coupled receptor-like"/>
    <property type="match status" value="1"/>
</dbReference>
<evidence type="ECO:0000256" key="7">
    <source>
        <dbReference type="ARBA" id="ARBA00023040"/>
    </source>
</evidence>
<dbReference type="PANTHER" id="PTHR26453">
    <property type="entry name" value="OLFACTORY RECEPTOR"/>
    <property type="match status" value="1"/>
</dbReference>
<dbReference type="PROSITE" id="PS00237">
    <property type="entry name" value="G_PROTEIN_RECEP_F1_1"/>
    <property type="match status" value="1"/>
</dbReference>
<evidence type="ECO:0000256" key="12">
    <source>
        <dbReference type="SAM" id="MobiDB-lite"/>
    </source>
</evidence>
<dbReference type="PRINTS" id="PR00237">
    <property type="entry name" value="GPCRRHODOPSN"/>
</dbReference>
<reference evidence="15" key="1">
    <citation type="submission" date="2020-10" db="EMBL/GenBank/DDBJ databases">
        <title>Feather gene expression reveals the developmental basis of iridescence in African starlings.</title>
        <authorList>
            <person name="Rubenstein D.R."/>
        </authorList>
    </citation>
    <scope>NUCLEOTIDE SEQUENCE</scope>
    <source>
        <strain evidence="15">SS15</strain>
        <tissue evidence="15">Liver</tissue>
    </source>
</reference>
<evidence type="ECO:0000313" key="15">
    <source>
        <dbReference type="EMBL" id="KAG0114587.1"/>
    </source>
</evidence>
<sequence>MSSKSPSSLPNKLYYTGPTMPCEGCMETDNVSAGATMEFLLLGFSELLHLRVLLFLIFLIVHLVTLAGNMMIFMAVVMERSRPPMLFFLCQLSAIELCYTLVIVPKALLSLLGAEGSTISFLGCAVQMHLFVALGGAECFLLAAMSYDRCVAICQPLRYAALMSEGLCLRLALLCALAAFALALGLTVAVFRLPFCRSHSINHFFCDVPAVLHLACTQSYTPELPLLAACVLLLLLPFLLILASYLCIAVAVLGITSSVGRGKAFSTCISHLAITLLHYGCATFIYIRPKTFLMDHCGTEACGQTSPHYKDTDGAFGRDDTTETAVREQQDPVRSSADFDKCTFHLQPKIGMEKIFPWGFKTPQWMSTAGYLHFTNGNNQEHRTKTNQETKVELKKEAKLLPADPDPAVTLDHVLFHYHSTHILIVSYTRKKTKSPMRSSYTEKESF</sequence>
<evidence type="ECO:0000313" key="16">
    <source>
        <dbReference type="EMBL" id="KAI1242162.1"/>
    </source>
</evidence>
<evidence type="ECO:0000256" key="11">
    <source>
        <dbReference type="RuleBase" id="RU000688"/>
    </source>
</evidence>
<dbReference type="FunFam" id="1.20.1070.10:FF:000015">
    <property type="entry name" value="Olfactory receptor"/>
    <property type="match status" value="1"/>
</dbReference>
<feature type="transmembrane region" description="Helical" evidence="13">
    <location>
        <begin position="85"/>
        <end position="108"/>
    </location>
</feature>
<evidence type="ECO:0000313" key="17">
    <source>
        <dbReference type="Proteomes" id="UP000618051"/>
    </source>
</evidence>
<feature type="region of interest" description="Disordered" evidence="12">
    <location>
        <begin position="315"/>
        <end position="334"/>
    </location>
</feature>
<keyword evidence="3" id="KW-0716">Sensory transduction</keyword>
<dbReference type="EMBL" id="JADDUC020000002">
    <property type="protein sequence ID" value="KAI1242162.1"/>
    <property type="molecule type" value="Genomic_DNA"/>
</dbReference>
<evidence type="ECO:0000256" key="13">
    <source>
        <dbReference type="SAM" id="Phobius"/>
    </source>
</evidence>
<keyword evidence="6 13" id="KW-1133">Transmembrane helix</keyword>
<evidence type="ECO:0000256" key="8">
    <source>
        <dbReference type="ARBA" id="ARBA00023136"/>
    </source>
</evidence>
<feature type="transmembrane region" description="Helical" evidence="13">
    <location>
        <begin position="265"/>
        <end position="287"/>
    </location>
</feature>
<dbReference type="InterPro" id="IPR000725">
    <property type="entry name" value="Olfact_rcpt"/>
</dbReference>
<evidence type="ECO:0000256" key="6">
    <source>
        <dbReference type="ARBA" id="ARBA00022989"/>
    </source>
</evidence>
<evidence type="ECO:0000256" key="4">
    <source>
        <dbReference type="ARBA" id="ARBA00022692"/>
    </source>
</evidence>
<dbReference type="PRINTS" id="PR00245">
    <property type="entry name" value="OLFACTORYR"/>
</dbReference>
<keyword evidence="8 13" id="KW-0472">Membrane</keyword>
<comment type="subcellular location">
    <subcellularLocation>
        <location evidence="1">Cell membrane</location>
        <topology evidence="1">Multi-pass membrane protein</topology>
    </subcellularLocation>
</comment>
<dbReference type="Gene3D" id="1.20.1070.10">
    <property type="entry name" value="Rhodopsin 7-helix transmembrane proteins"/>
    <property type="match status" value="1"/>
</dbReference>
<comment type="similarity">
    <text evidence="11">Belongs to the G-protein coupled receptor 1 family.</text>
</comment>
<reference evidence="16 17" key="2">
    <citation type="journal article" date="2021" name="J. Hered.">
        <title>Feather Gene Expression Elucidates the Developmental Basis of Plumage Iridescence in African Starlings.</title>
        <authorList>
            <person name="Rubenstein D.R."/>
            <person name="Corvelo A."/>
            <person name="MacManes M.D."/>
            <person name="Maia R."/>
            <person name="Narzisi G."/>
            <person name="Rousaki A."/>
            <person name="Vandenabeele P."/>
            <person name="Shawkey M.D."/>
            <person name="Solomon J."/>
        </authorList>
    </citation>
    <scope>NUCLEOTIDE SEQUENCE [LARGE SCALE GENOMIC DNA]</scope>
    <source>
        <strain evidence="16">SS15</strain>
    </source>
</reference>
<feature type="transmembrane region" description="Helical" evidence="13">
    <location>
        <begin position="128"/>
        <end position="147"/>
    </location>
</feature>
<dbReference type="InterPro" id="IPR017452">
    <property type="entry name" value="GPCR_Rhodpsn_7TM"/>
</dbReference>
<feature type="transmembrane region" description="Helical" evidence="13">
    <location>
        <begin position="226"/>
        <end position="253"/>
    </location>
</feature>
<reference evidence="16" key="3">
    <citation type="submission" date="2022-01" db="EMBL/GenBank/DDBJ databases">
        <authorList>
            <person name="Rubenstein D.R."/>
        </authorList>
    </citation>
    <scope>NUCLEOTIDE SEQUENCE</scope>
    <source>
        <strain evidence="16">SS15</strain>
        <tissue evidence="16">Liver</tissue>
    </source>
</reference>
<keyword evidence="5" id="KW-0552">Olfaction</keyword>
<keyword evidence="7 11" id="KW-0297">G-protein coupled receptor</keyword>
<evidence type="ECO:0000259" key="14">
    <source>
        <dbReference type="PROSITE" id="PS50262"/>
    </source>
</evidence>
<dbReference type="EMBL" id="JADDUC010000282">
    <property type="protein sequence ID" value="KAG0114587.1"/>
    <property type="molecule type" value="Genomic_DNA"/>
</dbReference>
<protein>
    <recommendedName>
        <fullName evidence="14">G-protein coupled receptors family 1 profile domain-containing protein</fullName>
    </recommendedName>
</protein>
<dbReference type="GO" id="GO:0004984">
    <property type="term" value="F:olfactory receptor activity"/>
    <property type="evidence" value="ECO:0007669"/>
    <property type="project" value="InterPro"/>
</dbReference>
<keyword evidence="4 11" id="KW-0812">Transmembrane</keyword>
<dbReference type="GO" id="GO:0005886">
    <property type="term" value="C:plasma membrane"/>
    <property type="evidence" value="ECO:0007669"/>
    <property type="project" value="UniProtKB-SubCell"/>
</dbReference>
<proteinExistence type="inferred from homology"/>
<dbReference type="Proteomes" id="UP000618051">
    <property type="component" value="Unassembled WGS sequence"/>
</dbReference>
<keyword evidence="10 11" id="KW-0807">Transducer</keyword>
<feature type="transmembrane region" description="Helical" evidence="13">
    <location>
        <begin position="52"/>
        <end position="78"/>
    </location>
</feature>
<evidence type="ECO:0000256" key="1">
    <source>
        <dbReference type="ARBA" id="ARBA00004651"/>
    </source>
</evidence>
<evidence type="ECO:0000256" key="9">
    <source>
        <dbReference type="ARBA" id="ARBA00023170"/>
    </source>
</evidence>
<organism evidence="15">
    <name type="scientific">Lamprotornis superbus</name>
    <dbReference type="NCBI Taxonomy" id="245042"/>
    <lineage>
        <taxon>Eukaryota</taxon>
        <taxon>Metazoa</taxon>
        <taxon>Chordata</taxon>
        <taxon>Craniata</taxon>
        <taxon>Vertebrata</taxon>
        <taxon>Euteleostomi</taxon>
        <taxon>Archelosauria</taxon>
        <taxon>Archosauria</taxon>
        <taxon>Dinosauria</taxon>
        <taxon>Saurischia</taxon>
        <taxon>Theropoda</taxon>
        <taxon>Coelurosauria</taxon>
        <taxon>Aves</taxon>
        <taxon>Neognathae</taxon>
        <taxon>Neoaves</taxon>
        <taxon>Telluraves</taxon>
        <taxon>Australaves</taxon>
        <taxon>Passeriformes</taxon>
        <taxon>Sturnidae</taxon>
        <taxon>Lamprotornis</taxon>
    </lineage>
</organism>
<keyword evidence="9 11" id="KW-0675">Receptor</keyword>
<keyword evidence="2" id="KW-1003">Cell membrane</keyword>
<feature type="domain" description="G-protein coupled receptors family 1 profile" evidence="14">
    <location>
        <begin position="68"/>
        <end position="279"/>
    </location>
</feature>
<comment type="caution">
    <text evidence="15">The sequence shown here is derived from an EMBL/GenBank/DDBJ whole genome shotgun (WGS) entry which is preliminary data.</text>
</comment>
<evidence type="ECO:0000256" key="5">
    <source>
        <dbReference type="ARBA" id="ARBA00022725"/>
    </source>
</evidence>
<dbReference type="Pfam" id="PF13853">
    <property type="entry name" value="7tm_4"/>
    <property type="match status" value="1"/>
</dbReference>
<dbReference type="OrthoDB" id="9450875at2759"/>
<accession>A0A835TP71</accession>
<gene>
    <name evidence="16" type="ORF">IHE44_0005679</name>
    <name evidence="15" type="ORF">IHE44_007571</name>
</gene>
<dbReference type="AlphaFoldDB" id="A0A835TP71"/>
<evidence type="ECO:0000256" key="2">
    <source>
        <dbReference type="ARBA" id="ARBA00022475"/>
    </source>
</evidence>
<name>A0A835TP71_9PASS</name>
<dbReference type="InterPro" id="IPR000276">
    <property type="entry name" value="GPCR_Rhodpsn"/>
</dbReference>
<dbReference type="GO" id="GO:0004930">
    <property type="term" value="F:G protein-coupled receptor activity"/>
    <property type="evidence" value="ECO:0007669"/>
    <property type="project" value="UniProtKB-KW"/>
</dbReference>
<dbReference type="PROSITE" id="PS50262">
    <property type="entry name" value="G_PROTEIN_RECEP_F1_2"/>
    <property type="match status" value="1"/>
</dbReference>
<evidence type="ECO:0000256" key="3">
    <source>
        <dbReference type="ARBA" id="ARBA00022606"/>
    </source>
</evidence>
<feature type="transmembrane region" description="Helical" evidence="13">
    <location>
        <begin position="167"/>
        <end position="191"/>
    </location>
</feature>
<evidence type="ECO:0000256" key="10">
    <source>
        <dbReference type="ARBA" id="ARBA00023224"/>
    </source>
</evidence>
<keyword evidence="17" id="KW-1185">Reference proteome</keyword>